<keyword evidence="1" id="KW-0880">Kelch repeat</keyword>
<evidence type="ECO:0000256" key="3">
    <source>
        <dbReference type="SAM" id="MobiDB-lite"/>
    </source>
</evidence>
<dbReference type="EMBL" id="BAAAHE010000006">
    <property type="protein sequence ID" value="GAA0606385.1"/>
    <property type="molecule type" value="Genomic_DNA"/>
</dbReference>
<evidence type="ECO:0000313" key="4">
    <source>
        <dbReference type="EMBL" id="GAA0606385.1"/>
    </source>
</evidence>
<organism evidence="4 5">
    <name type="scientific">Sporichthya brevicatena</name>
    <dbReference type="NCBI Taxonomy" id="171442"/>
    <lineage>
        <taxon>Bacteria</taxon>
        <taxon>Bacillati</taxon>
        <taxon>Actinomycetota</taxon>
        <taxon>Actinomycetes</taxon>
        <taxon>Sporichthyales</taxon>
        <taxon>Sporichthyaceae</taxon>
        <taxon>Sporichthya</taxon>
    </lineage>
</organism>
<dbReference type="PANTHER" id="PTHR24412">
    <property type="entry name" value="KELCH PROTEIN"/>
    <property type="match status" value="1"/>
</dbReference>
<gene>
    <name evidence="4" type="ORF">GCM10009547_05410</name>
</gene>
<comment type="caution">
    <text evidence="4">The sequence shown here is derived from an EMBL/GenBank/DDBJ whole genome shotgun (WGS) entry which is preliminary data.</text>
</comment>
<evidence type="ECO:0000256" key="1">
    <source>
        <dbReference type="ARBA" id="ARBA00022441"/>
    </source>
</evidence>
<dbReference type="Gene3D" id="2.120.10.80">
    <property type="entry name" value="Kelch-type beta propeller"/>
    <property type="match status" value="2"/>
</dbReference>
<keyword evidence="2" id="KW-0677">Repeat</keyword>
<dbReference type="PANTHER" id="PTHR24412:SF441">
    <property type="entry name" value="KELCH-LIKE PROTEIN 28"/>
    <property type="match status" value="1"/>
</dbReference>
<dbReference type="Proteomes" id="UP001500957">
    <property type="component" value="Unassembled WGS sequence"/>
</dbReference>
<reference evidence="5" key="1">
    <citation type="journal article" date="2019" name="Int. J. Syst. Evol. Microbiol.">
        <title>The Global Catalogue of Microorganisms (GCM) 10K type strain sequencing project: providing services to taxonomists for standard genome sequencing and annotation.</title>
        <authorList>
            <consortium name="The Broad Institute Genomics Platform"/>
            <consortium name="The Broad Institute Genome Sequencing Center for Infectious Disease"/>
            <person name="Wu L."/>
            <person name="Ma J."/>
        </authorList>
    </citation>
    <scope>NUCLEOTIDE SEQUENCE [LARGE SCALE GENOMIC DNA]</scope>
    <source>
        <strain evidence="5">JCM 10671</strain>
    </source>
</reference>
<accession>A0ABP3RGC3</accession>
<evidence type="ECO:0000313" key="5">
    <source>
        <dbReference type="Proteomes" id="UP001500957"/>
    </source>
</evidence>
<evidence type="ECO:0008006" key="6">
    <source>
        <dbReference type="Google" id="ProtNLM"/>
    </source>
</evidence>
<proteinExistence type="predicted"/>
<name>A0ABP3RGC3_9ACTN</name>
<evidence type="ECO:0000256" key="2">
    <source>
        <dbReference type="ARBA" id="ARBA00022737"/>
    </source>
</evidence>
<dbReference type="SUPFAM" id="SSF117281">
    <property type="entry name" value="Kelch motif"/>
    <property type="match status" value="2"/>
</dbReference>
<protein>
    <recommendedName>
        <fullName evidence="6">Galactose oxidase</fullName>
    </recommendedName>
</protein>
<feature type="region of interest" description="Disordered" evidence="3">
    <location>
        <begin position="21"/>
        <end position="53"/>
    </location>
</feature>
<feature type="compositionally biased region" description="Low complexity" evidence="3">
    <location>
        <begin position="21"/>
        <end position="36"/>
    </location>
</feature>
<sequence>MLPGVLAAVLALAGCSSDGPSADAARAGATSTAAPSDPAVTPTASPALRWQKLPAPPLSPRTGVIAVAVADRLLVVGGDDGPPCPPNADCAATPAPLRDGAVYDAAAGEWTTLPEAPLGLLNQFPSTVAGDVLYVLTDTALVSFDAAANAWDTHPLPATDRRDVRLAALGNRVAAVAGERVEETSGEDAADEIFDPATDTWSRLPVDPLGPSFDRVLTDTPAGAVLTAKESVEAPGSTAPPIVRAALLDPDLTTWTRLPDSELIGGYRWAWTGERMVDPTLGEADGGAVDNWGRSLPYGGTFDPATQTWGRFVEAPDAYSGGWAVEALGGPVSASGGWLYDDRTAEWSVLTAPDGAPGLPGAAVWVGDTLYVVGGQFDGRSGSAALTADVWALTVDGTD</sequence>
<dbReference type="InterPro" id="IPR015915">
    <property type="entry name" value="Kelch-typ_b-propeller"/>
</dbReference>
<keyword evidence="5" id="KW-1185">Reference proteome</keyword>